<evidence type="ECO:0000313" key="3">
    <source>
        <dbReference type="Proteomes" id="UP001596958"/>
    </source>
</evidence>
<protein>
    <recommendedName>
        <fullName evidence="4">Outer membrane protein beta-barrel domain-containing protein</fullName>
    </recommendedName>
</protein>
<evidence type="ECO:0008006" key="4">
    <source>
        <dbReference type="Google" id="ProtNLM"/>
    </source>
</evidence>
<comment type="caution">
    <text evidence="2">The sequence shown here is derived from an EMBL/GenBank/DDBJ whole genome shotgun (WGS) entry which is preliminary data.</text>
</comment>
<keyword evidence="3" id="KW-1185">Reference proteome</keyword>
<organism evidence="2 3">
    <name type="scientific">Mucilaginibacter calamicampi</name>
    <dbReference type="NCBI Taxonomy" id="1302352"/>
    <lineage>
        <taxon>Bacteria</taxon>
        <taxon>Pseudomonadati</taxon>
        <taxon>Bacteroidota</taxon>
        <taxon>Sphingobacteriia</taxon>
        <taxon>Sphingobacteriales</taxon>
        <taxon>Sphingobacteriaceae</taxon>
        <taxon>Mucilaginibacter</taxon>
    </lineage>
</organism>
<gene>
    <name evidence="2" type="ORF">ACFQZS_06125</name>
</gene>
<name>A0ABW2YV12_9SPHI</name>
<accession>A0ABW2YV12</accession>
<feature type="signal peptide" evidence="1">
    <location>
        <begin position="1"/>
        <end position="26"/>
    </location>
</feature>
<dbReference type="Proteomes" id="UP001596958">
    <property type="component" value="Unassembled WGS sequence"/>
</dbReference>
<dbReference type="EMBL" id="JBHTHU010000005">
    <property type="protein sequence ID" value="MFD0749710.1"/>
    <property type="molecule type" value="Genomic_DNA"/>
</dbReference>
<dbReference type="RefSeq" id="WP_377098317.1">
    <property type="nucleotide sequence ID" value="NZ_JBHTHU010000005.1"/>
</dbReference>
<reference evidence="3" key="1">
    <citation type="journal article" date="2019" name="Int. J. Syst. Evol. Microbiol.">
        <title>The Global Catalogue of Microorganisms (GCM) 10K type strain sequencing project: providing services to taxonomists for standard genome sequencing and annotation.</title>
        <authorList>
            <consortium name="The Broad Institute Genomics Platform"/>
            <consortium name="The Broad Institute Genome Sequencing Center for Infectious Disease"/>
            <person name="Wu L."/>
            <person name="Ma J."/>
        </authorList>
    </citation>
    <scope>NUCLEOTIDE SEQUENCE [LARGE SCALE GENOMIC DNA]</scope>
    <source>
        <strain evidence="3">CCUG 63418</strain>
    </source>
</reference>
<feature type="chain" id="PRO_5046007677" description="Outer membrane protein beta-barrel domain-containing protein" evidence="1">
    <location>
        <begin position="27"/>
        <end position="184"/>
    </location>
</feature>
<sequence>MKTKTSKSLSAVLVALTLFICVNAKAQSVPASKFRFGIGVEGLLPVGNTADVANFGLGLTPRLQYGLSDKVALTFTSGLYHFFPKTRTYPEYGYYPGAVSKYKSDIIPIKVGVKYFVGGNFYIAGEVGAAFEVAERGQSKHFLWSPGIGYATKKWDIGARFENFSGNNYSDGIIGLRVAYGFGL</sequence>
<proteinExistence type="predicted"/>
<evidence type="ECO:0000313" key="2">
    <source>
        <dbReference type="EMBL" id="MFD0749710.1"/>
    </source>
</evidence>
<keyword evidence="1" id="KW-0732">Signal</keyword>
<evidence type="ECO:0000256" key="1">
    <source>
        <dbReference type="SAM" id="SignalP"/>
    </source>
</evidence>